<protein>
    <submittedName>
        <fullName evidence="5">HV348 protein</fullName>
    </submittedName>
</protein>
<comment type="caution">
    <text evidence="5">The sequence shown here is derived from an EMBL/GenBank/DDBJ whole genome shotgun (WGS) entry which is preliminary data.</text>
</comment>
<dbReference type="Proteomes" id="UP000580691">
    <property type="component" value="Unassembled WGS sequence"/>
</dbReference>
<feature type="non-terminal residue" evidence="5">
    <location>
        <position position="1"/>
    </location>
</feature>
<evidence type="ECO:0000313" key="5">
    <source>
        <dbReference type="EMBL" id="NWR06428.1"/>
    </source>
</evidence>
<dbReference type="GO" id="GO:0019814">
    <property type="term" value="C:immunoglobulin complex"/>
    <property type="evidence" value="ECO:0007669"/>
    <property type="project" value="UniProtKB-KW"/>
</dbReference>
<dbReference type="OrthoDB" id="9426090at2759"/>
<dbReference type="EMBL" id="VXBN01010001">
    <property type="protein sequence ID" value="NWR06428.1"/>
    <property type="molecule type" value="Genomic_DNA"/>
</dbReference>
<evidence type="ECO:0000256" key="3">
    <source>
        <dbReference type="ARBA" id="ARBA00043265"/>
    </source>
</evidence>
<dbReference type="AlphaFoldDB" id="A0A7K4UAF9"/>
<keyword evidence="1" id="KW-0391">Immunity</keyword>
<evidence type="ECO:0000256" key="2">
    <source>
        <dbReference type="ARBA" id="ARBA00023130"/>
    </source>
</evidence>
<dbReference type="Gene3D" id="2.60.40.10">
    <property type="entry name" value="Immunoglobulins"/>
    <property type="match status" value="1"/>
</dbReference>
<dbReference type="SMART" id="SM00406">
    <property type="entry name" value="IGv"/>
    <property type="match status" value="1"/>
</dbReference>
<dbReference type="PANTHER" id="PTHR23266">
    <property type="entry name" value="IMMUNOGLOBULIN HEAVY CHAIN"/>
    <property type="match status" value="1"/>
</dbReference>
<dbReference type="InterPro" id="IPR050199">
    <property type="entry name" value="IgHV"/>
</dbReference>
<dbReference type="SUPFAM" id="SSF48726">
    <property type="entry name" value="Immunoglobulin"/>
    <property type="match status" value="1"/>
</dbReference>
<sequence length="100" mass="10673">AQVRLQEAGGGLRAAGDSVTLLCRGSGFTFSSHGINWYRQAPGGRLEFISFISSPSSSIEDYGAAVKGRAKNSRDNSRSEASLSLRPLQAQDSARYFCAV</sequence>
<dbReference type="InterPro" id="IPR013783">
    <property type="entry name" value="Ig-like_fold"/>
</dbReference>
<feature type="domain" description="Ig-like" evidence="4">
    <location>
        <begin position="16"/>
        <end position="100"/>
    </location>
</feature>
<dbReference type="Pfam" id="PF07686">
    <property type="entry name" value="V-set"/>
    <property type="match status" value="1"/>
</dbReference>
<gene>
    <name evidence="5" type="primary">Ighv348</name>
    <name evidence="5" type="ORF">SINWEB_R00602</name>
</gene>
<name>A0A7K4UAF9_9SYLV</name>
<dbReference type="InterPro" id="IPR036179">
    <property type="entry name" value="Ig-like_dom_sf"/>
</dbReference>
<dbReference type="InterPro" id="IPR013106">
    <property type="entry name" value="Ig_V-set"/>
</dbReference>
<organism evidence="5 6">
    <name type="scientific">Sinosuthora webbiana</name>
    <dbReference type="NCBI Taxonomy" id="337173"/>
    <lineage>
        <taxon>Eukaryota</taxon>
        <taxon>Metazoa</taxon>
        <taxon>Chordata</taxon>
        <taxon>Craniata</taxon>
        <taxon>Vertebrata</taxon>
        <taxon>Euteleostomi</taxon>
        <taxon>Archelosauria</taxon>
        <taxon>Archosauria</taxon>
        <taxon>Dinosauria</taxon>
        <taxon>Saurischia</taxon>
        <taxon>Theropoda</taxon>
        <taxon>Coelurosauria</taxon>
        <taxon>Aves</taxon>
        <taxon>Neognathae</taxon>
        <taxon>Neoaves</taxon>
        <taxon>Telluraves</taxon>
        <taxon>Australaves</taxon>
        <taxon>Passeriformes</taxon>
        <taxon>Sylvioidea</taxon>
        <taxon>Sylviidae</taxon>
        <taxon>Sinosuthora</taxon>
    </lineage>
</organism>
<keyword evidence="3" id="KW-1280">Immunoglobulin</keyword>
<evidence type="ECO:0000259" key="4">
    <source>
        <dbReference type="PROSITE" id="PS50835"/>
    </source>
</evidence>
<keyword evidence="2" id="KW-1064">Adaptive immunity</keyword>
<keyword evidence="6" id="KW-1185">Reference proteome</keyword>
<proteinExistence type="predicted"/>
<dbReference type="PROSITE" id="PS50835">
    <property type="entry name" value="IG_LIKE"/>
    <property type="match status" value="1"/>
</dbReference>
<evidence type="ECO:0000313" key="6">
    <source>
        <dbReference type="Proteomes" id="UP000580691"/>
    </source>
</evidence>
<dbReference type="GO" id="GO:0002250">
    <property type="term" value="P:adaptive immune response"/>
    <property type="evidence" value="ECO:0007669"/>
    <property type="project" value="UniProtKB-KW"/>
</dbReference>
<accession>A0A7K4UAF9</accession>
<evidence type="ECO:0000256" key="1">
    <source>
        <dbReference type="ARBA" id="ARBA00022859"/>
    </source>
</evidence>
<reference evidence="5 6" key="1">
    <citation type="submission" date="2019-09" db="EMBL/GenBank/DDBJ databases">
        <title>Bird 10,000 Genomes (B10K) Project - Family phase.</title>
        <authorList>
            <person name="Zhang G."/>
        </authorList>
    </citation>
    <scope>NUCLEOTIDE SEQUENCE [LARGE SCALE GENOMIC DNA]</scope>
    <source>
        <strain evidence="5">B10K-DU-002-08</strain>
        <tissue evidence="5">Muscle</tissue>
    </source>
</reference>
<dbReference type="InterPro" id="IPR007110">
    <property type="entry name" value="Ig-like_dom"/>
</dbReference>
<feature type="non-terminal residue" evidence="5">
    <location>
        <position position="100"/>
    </location>
</feature>
<dbReference type="GO" id="GO:0005576">
    <property type="term" value="C:extracellular region"/>
    <property type="evidence" value="ECO:0007669"/>
    <property type="project" value="UniProtKB-ARBA"/>
</dbReference>